<dbReference type="CDD" id="cd11036">
    <property type="entry name" value="AknT-like"/>
    <property type="match status" value="1"/>
</dbReference>
<keyword evidence="2" id="KW-0560">Oxidoreductase</keyword>
<comment type="similarity">
    <text evidence="1 2">Belongs to the cytochrome P450 family.</text>
</comment>
<keyword evidence="2" id="KW-0349">Heme</keyword>
<dbReference type="InterPro" id="IPR017972">
    <property type="entry name" value="Cyt_P450_CS"/>
</dbReference>
<sequence length="384" mass="40851">MTHTAPPGDAIAAVTHPNPYPWYAALRSGPALVRDEGLRLWIASRADVVRDLLTNDALRVRPLAEPVPHAIAGTPAGEVFGRLVRMNEGDTHATHKPVLQRALARLDLGSAHGAALRVAAHHTPHAPLSGFCLAYPVRAAAHLLGFADGELPHLSDWMRDFVACLSPLSTPTQLDAASSAAAALMDRFERLAHARPAPHGSLLAAVQAEAPDARSRTLRANLVGLLSQTCEASAGLLGNSLAALAREPDLRRRLASRWELLPALVEEVARHDPSVQNTRRFVAQPTTACGTVLAPGDAILLVLAAANRDPALNPAPATFELMRAHRQTLGFGHGPHACPGQVLAFTIAAAGLQALLAGDLRTDALLERGWDYQPSVNARIPRFH</sequence>
<dbReference type="Pfam" id="PF00067">
    <property type="entry name" value="p450"/>
    <property type="match status" value="1"/>
</dbReference>
<evidence type="ECO:0000256" key="1">
    <source>
        <dbReference type="ARBA" id="ARBA00010617"/>
    </source>
</evidence>
<keyword evidence="2" id="KW-0479">Metal-binding</keyword>
<proteinExistence type="inferred from homology"/>
<reference evidence="3 4" key="1">
    <citation type="submission" date="2024-03" db="EMBL/GenBank/DDBJ databases">
        <title>Novel species of the genus Variovorax.</title>
        <authorList>
            <person name="Liu Q."/>
            <person name="Xin Y.-H."/>
        </authorList>
    </citation>
    <scope>NUCLEOTIDE SEQUENCE [LARGE SCALE GENOMIC DNA]</scope>
    <source>
        <strain evidence="3 4">KACC 18899</strain>
    </source>
</reference>
<dbReference type="InterPro" id="IPR001128">
    <property type="entry name" value="Cyt_P450"/>
</dbReference>
<gene>
    <name evidence="3" type="ORF">WKW77_11510</name>
</gene>
<dbReference type="PANTHER" id="PTHR46696">
    <property type="entry name" value="P450, PUTATIVE (EUROFUNG)-RELATED"/>
    <property type="match status" value="1"/>
</dbReference>
<dbReference type="PANTHER" id="PTHR46696:SF4">
    <property type="entry name" value="BIOTIN BIOSYNTHESIS CYTOCHROME P450"/>
    <property type="match status" value="1"/>
</dbReference>
<evidence type="ECO:0000313" key="3">
    <source>
        <dbReference type="EMBL" id="MEJ8811695.1"/>
    </source>
</evidence>
<dbReference type="EMBL" id="JBBKZU010000004">
    <property type="protein sequence ID" value="MEJ8811695.1"/>
    <property type="molecule type" value="Genomic_DNA"/>
</dbReference>
<keyword evidence="4" id="KW-1185">Reference proteome</keyword>
<keyword evidence="2" id="KW-0503">Monooxygenase</keyword>
<protein>
    <submittedName>
        <fullName evidence="3">Cytochrome P450</fullName>
    </submittedName>
</protein>
<evidence type="ECO:0000313" key="4">
    <source>
        <dbReference type="Proteomes" id="UP001365846"/>
    </source>
</evidence>
<name>A0ABU8VDF0_9BURK</name>
<dbReference type="InterPro" id="IPR002397">
    <property type="entry name" value="Cyt_P450_B"/>
</dbReference>
<comment type="caution">
    <text evidence="3">The sequence shown here is derived from an EMBL/GenBank/DDBJ whole genome shotgun (WGS) entry which is preliminary data.</text>
</comment>
<accession>A0ABU8VDF0</accession>
<dbReference type="RefSeq" id="WP_340356968.1">
    <property type="nucleotide sequence ID" value="NZ_JBBKZU010000004.1"/>
</dbReference>
<evidence type="ECO:0000256" key="2">
    <source>
        <dbReference type="RuleBase" id="RU000461"/>
    </source>
</evidence>
<dbReference type="Gene3D" id="1.10.630.10">
    <property type="entry name" value="Cytochrome P450"/>
    <property type="match status" value="1"/>
</dbReference>
<keyword evidence="2" id="KW-0408">Iron</keyword>
<organism evidence="3 4">
    <name type="scientific">Variovorax ureilyticus</name>
    <dbReference type="NCBI Taxonomy" id="1836198"/>
    <lineage>
        <taxon>Bacteria</taxon>
        <taxon>Pseudomonadati</taxon>
        <taxon>Pseudomonadota</taxon>
        <taxon>Betaproteobacteria</taxon>
        <taxon>Burkholderiales</taxon>
        <taxon>Comamonadaceae</taxon>
        <taxon>Variovorax</taxon>
    </lineage>
</organism>
<dbReference type="Proteomes" id="UP001365846">
    <property type="component" value="Unassembled WGS sequence"/>
</dbReference>
<dbReference type="SUPFAM" id="SSF48264">
    <property type="entry name" value="Cytochrome P450"/>
    <property type="match status" value="1"/>
</dbReference>
<dbReference type="InterPro" id="IPR036396">
    <property type="entry name" value="Cyt_P450_sf"/>
</dbReference>
<dbReference type="PRINTS" id="PR00359">
    <property type="entry name" value="BP450"/>
</dbReference>
<dbReference type="PROSITE" id="PS00086">
    <property type="entry name" value="CYTOCHROME_P450"/>
    <property type="match status" value="1"/>
</dbReference>